<evidence type="ECO:0000313" key="1">
    <source>
        <dbReference type="EMBL" id="RGD56695.1"/>
    </source>
</evidence>
<organism evidence="1 2">
    <name type="scientific">Kitasatospora xanthocidica</name>
    <dbReference type="NCBI Taxonomy" id="83382"/>
    <lineage>
        <taxon>Bacteria</taxon>
        <taxon>Bacillati</taxon>
        <taxon>Actinomycetota</taxon>
        <taxon>Actinomycetes</taxon>
        <taxon>Kitasatosporales</taxon>
        <taxon>Streptomycetaceae</taxon>
        <taxon>Kitasatospora</taxon>
    </lineage>
</organism>
<sequence>MTGTEDNDYCAVFVQGASRQDVTGLVAAALGVPADEYTVRFGDLELDIQPNPDAGLADEFVGWPLKIDVEGRRATMVDAVSRFLTAAWDAGYQAVAACDFESELPELGGYPRYRA</sequence>
<evidence type="ECO:0000313" key="2">
    <source>
        <dbReference type="Proteomes" id="UP000263377"/>
    </source>
</evidence>
<proteinExistence type="predicted"/>
<name>A0A372ZN38_9ACTN</name>
<dbReference type="RefSeq" id="WP_117485262.1">
    <property type="nucleotide sequence ID" value="NZ_QVIG01000001.1"/>
</dbReference>
<dbReference type="EMBL" id="QVIG01000001">
    <property type="protein sequence ID" value="RGD56695.1"/>
    <property type="molecule type" value="Genomic_DNA"/>
</dbReference>
<reference evidence="1 2" key="1">
    <citation type="submission" date="2018-08" db="EMBL/GenBank/DDBJ databases">
        <title>Diversity &amp; Physiological Properties of Lignin-Decomposing Actinobacteria from Soil.</title>
        <authorList>
            <person name="Roh S.G."/>
            <person name="Kim S.B."/>
        </authorList>
    </citation>
    <scope>NUCLEOTIDE SEQUENCE [LARGE SCALE GENOMIC DNA]</scope>
    <source>
        <strain evidence="1 2">MMS17-GH009</strain>
    </source>
</reference>
<dbReference type="AlphaFoldDB" id="A0A372ZN38"/>
<comment type="caution">
    <text evidence="1">The sequence shown here is derived from an EMBL/GenBank/DDBJ whole genome shotgun (WGS) entry which is preliminary data.</text>
</comment>
<dbReference type="Proteomes" id="UP000263377">
    <property type="component" value="Unassembled WGS sequence"/>
</dbReference>
<gene>
    <name evidence="1" type="ORF">DR950_01820</name>
</gene>
<protein>
    <submittedName>
        <fullName evidence="1">Uncharacterized protein</fullName>
    </submittedName>
</protein>
<keyword evidence="2" id="KW-1185">Reference proteome</keyword>
<accession>A0A372ZN38</accession>